<protein>
    <recommendedName>
        <fullName evidence="1">RNase H type-1 domain-containing protein</fullName>
    </recommendedName>
</protein>
<dbReference type="PANTHER" id="PTHR33033:SF121">
    <property type="entry name" value="POLYNUCLEOTIDYL TRANSFERASE, RIBONUCLEASE H-LIKE SUPERFAMILY PROTEIN"/>
    <property type="match status" value="1"/>
</dbReference>
<keyword evidence="3" id="KW-1185">Reference proteome</keyword>
<gene>
    <name evidence="2" type="ORF">TCM_020207</name>
</gene>
<dbReference type="PANTHER" id="PTHR33033">
    <property type="entry name" value="POLYNUCLEOTIDYL TRANSFERASE, RIBONUCLEASE H-LIKE SUPERFAMILY PROTEIN-RELATED"/>
    <property type="match status" value="1"/>
</dbReference>
<evidence type="ECO:0000259" key="1">
    <source>
        <dbReference type="Pfam" id="PF13456"/>
    </source>
</evidence>
<evidence type="ECO:0000313" key="3">
    <source>
        <dbReference type="Proteomes" id="UP000026915"/>
    </source>
</evidence>
<feature type="domain" description="RNase H type-1" evidence="1">
    <location>
        <begin position="110"/>
        <end position="160"/>
    </location>
</feature>
<dbReference type="Gramene" id="EOY05119">
    <property type="protein sequence ID" value="EOY05119"/>
    <property type="gene ID" value="TCM_020207"/>
</dbReference>
<dbReference type="EMBL" id="CM001882">
    <property type="protein sequence ID" value="EOY05119.1"/>
    <property type="molecule type" value="Genomic_DNA"/>
</dbReference>
<name>A0A061ES32_THECC</name>
<dbReference type="Proteomes" id="UP000026915">
    <property type="component" value="Chromosome 4"/>
</dbReference>
<evidence type="ECO:0000313" key="2">
    <source>
        <dbReference type="EMBL" id="EOY05119.1"/>
    </source>
</evidence>
<dbReference type="OMA" id="IWLWRNS"/>
<proteinExistence type="predicted"/>
<dbReference type="GO" id="GO:0003676">
    <property type="term" value="F:nucleic acid binding"/>
    <property type="evidence" value="ECO:0007669"/>
    <property type="project" value="InterPro"/>
</dbReference>
<dbReference type="Pfam" id="PF13456">
    <property type="entry name" value="RVT_3"/>
    <property type="match status" value="1"/>
</dbReference>
<dbReference type="InParanoid" id="A0A061ES32"/>
<dbReference type="HOGENOM" id="CLU_000680_21_1_1"/>
<dbReference type="InterPro" id="IPR012337">
    <property type="entry name" value="RNaseH-like_sf"/>
</dbReference>
<organism evidence="2 3">
    <name type="scientific">Theobroma cacao</name>
    <name type="common">Cacao</name>
    <name type="synonym">Cocoa</name>
    <dbReference type="NCBI Taxonomy" id="3641"/>
    <lineage>
        <taxon>Eukaryota</taxon>
        <taxon>Viridiplantae</taxon>
        <taxon>Streptophyta</taxon>
        <taxon>Embryophyta</taxon>
        <taxon>Tracheophyta</taxon>
        <taxon>Spermatophyta</taxon>
        <taxon>Magnoliopsida</taxon>
        <taxon>eudicotyledons</taxon>
        <taxon>Gunneridae</taxon>
        <taxon>Pentapetalae</taxon>
        <taxon>rosids</taxon>
        <taxon>malvids</taxon>
        <taxon>Malvales</taxon>
        <taxon>Malvaceae</taxon>
        <taxon>Byttnerioideae</taxon>
        <taxon>Theobroma</taxon>
    </lineage>
</organism>
<sequence>MATLFSAWNEVVIKKGEIQIWKMAFFAMIWSMWLAGNEVVFEGKPWDHDQLYDLIKLRVATWAKVKWPREYGTILNTFAEPSVGAVLKKAKKSRPEIEWEKTMEGTMKFNVDGAANASMGEAGIGGVQRNSRGEIRMMFSKSIGVGDSSLAEVLAIREAFVMFIASQRGDSHMLLVEVTR</sequence>
<accession>A0A061ES32</accession>
<dbReference type="SUPFAM" id="SSF53098">
    <property type="entry name" value="Ribonuclease H-like"/>
    <property type="match status" value="1"/>
</dbReference>
<dbReference type="GO" id="GO:0004523">
    <property type="term" value="F:RNA-DNA hybrid ribonuclease activity"/>
    <property type="evidence" value="ECO:0007669"/>
    <property type="project" value="InterPro"/>
</dbReference>
<reference evidence="2 3" key="1">
    <citation type="journal article" date="2013" name="Genome Biol.">
        <title>The genome sequence of the most widely cultivated cacao type and its use to identify candidate genes regulating pod color.</title>
        <authorList>
            <person name="Motamayor J.C."/>
            <person name="Mockaitis K."/>
            <person name="Schmutz J."/>
            <person name="Haiminen N."/>
            <person name="Iii D.L."/>
            <person name="Cornejo O."/>
            <person name="Findley S.D."/>
            <person name="Zheng P."/>
            <person name="Utro F."/>
            <person name="Royaert S."/>
            <person name="Saski C."/>
            <person name="Jenkins J."/>
            <person name="Podicheti R."/>
            <person name="Zhao M."/>
            <person name="Scheffler B.E."/>
            <person name="Stack J.C."/>
            <person name="Feltus F.A."/>
            <person name="Mustiga G.M."/>
            <person name="Amores F."/>
            <person name="Phillips W."/>
            <person name="Marelli J.P."/>
            <person name="May G.D."/>
            <person name="Shapiro H."/>
            <person name="Ma J."/>
            <person name="Bustamante C.D."/>
            <person name="Schnell R.J."/>
            <person name="Main D."/>
            <person name="Gilbert D."/>
            <person name="Parida L."/>
            <person name="Kuhn D.N."/>
        </authorList>
    </citation>
    <scope>NUCLEOTIDE SEQUENCE [LARGE SCALE GENOMIC DNA]</scope>
    <source>
        <strain evidence="3">cv. Matina 1-6</strain>
    </source>
</reference>
<dbReference type="AlphaFoldDB" id="A0A061ES32"/>
<dbReference type="InterPro" id="IPR002156">
    <property type="entry name" value="RNaseH_domain"/>
</dbReference>